<evidence type="ECO:0000313" key="2">
    <source>
        <dbReference type="EMBL" id="BAN20713.1"/>
    </source>
</evidence>
<reference evidence="2" key="1">
    <citation type="journal article" date="2013" name="PLoS ONE">
        <title>Gene expression in gut symbiotic organ of stinkbug affected by extracellular bacterial symbiont.</title>
        <authorList>
            <person name="Futahashi R."/>
            <person name="Tanaka K."/>
            <person name="Tanahashi M."/>
            <person name="Nikoh N."/>
            <person name="Kikuchi Y."/>
            <person name="Lee B.L."/>
            <person name="Fukatsu T."/>
        </authorList>
    </citation>
    <scope>NUCLEOTIDE SEQUENCE</scope>
    <source>
        <tissue evidence="2">Midgut</tissue>
    </source>
</reference>
<keyword evidence="1" id="KW-0812">Transmembrane</keyword>
<evidence type="ECO:0000256" key="1">
    <source>
        <dbReference type="SAM" id="Phobius"/>
    </source>
</evidence>
<dbReference type="AlphaFoldDB" id="R4WD97"/>
<protein>
    <submittedName>
        <fullName evidence="2">Unkown protein</fullName>
    </submittedName>
</protein>
<name>R4WD97_RIPPE</name>
<sequence>MVLGLPYNHQFGAPLTPTNTFPVLHLPRQTILGANPYITVALTTVLYICMCSFLKALNIISMVSKNGIFLLIEFFFM</sequence>
<proteinExistence type="evidence at transcript level"/>
<feature type="transmembrane region" description="Helical" evidence="1">
    <location>
        <begin position="37"/>
        <end position="57"/>
    </location>
</feature>
<keyword evidence="1" id="KW-1133">Transmembrane helix</keyword>
<keyword evidence="1" id="KW-0472">Membrane</keyword>
<organism evidence="2">
    <name type="scientific">Riptortus pedestris</name>
    <name type="common">Bean bug</name>
    <dbReference type="NCBI Taxonomy" id="329032"/>
    <lineage>
        <taxon>Eukaryota</taxon>
        <taxon>Metazoa</taxon>
        <taxon>Ecdysozoa</taxon>
        <taxon>Arthropoda</taxon>
        <taxon>Hexapoda</taxon>
        <taxon>Insecta</taxon>
        <taxon>Pterygota</taxon>
        <taxon>Neoptera</taxon>
        <taxon>Paraneoptera</taxon>
        <taxon>Hemiptera</taxon>
        <taxon>Heteroptera</taxon>
        <taxon>Panheteroptera</taxon>
        <taxon>Pentatomomorpha</taxon>
        <taxon>Coreoidea</taxon>
        <taxon>Alydidae</taxon>
        <taxon>Riptortus</taxon>
    </lineage>
</organism>
<dbReference type="EMBL" id="AK417498">
    <property type="protein sequence ID" value="BAN20713.1"/>
    <property type="molecule type" value="mRNA"/>
</dbReference>
<accession>R4WD97</accession>